<accession>A0A6M3K3E4</accession>
<proteinExistence type="predicted"/>
<name>A0A6M3K3E4_9ZZZZ</name>
<evidence type="ECO:0000313" key="1">
    <source>
        <dbReference type="EMBL" id="QJA76218.1"/>
    </source>
</evidence>
<dbReference type="AlphaFoldDB" id="A0A6M3K3E4"/>
<protein>
    <submittedName>
        <fullName evidence="1">Uncharacterized protein</fullName>
    </submittedName>
</protein>
<organism evidence="1">
    <name type="scientific">viral metagenome</name>
    <dbReference type="NCBI Taxonomy" id="1070528"/>
    <lineage>
        <taxon>unclassified sequences</taxon>
        <taxon>metagenomes</taxon>
        <taxon>organismal metagenomes</taxon>
    </lineage>
</organism>
<dbReference type="EMBL" id="MT142211">
    <property type="protein sequence ID" value="QJA76218.1"/>
    <property type="molecule type" value="Genomic_DNA"/>
</dbReference>
<gene>
    <name evidence="1" type="ORF">MM415A01560_0019</name>
</gene>
<sequence length="216" mass="24890">MRIILSIVLVLVCSITQAQNVKDQAEYNKSVTALMGGISQLKAAEVNTLKGIGEHLHKLATIQELQEKIRTIRLDNDLKYAQNFYAKRKLHEENCPARKTDVKKLDSLSEQNRPTRLTTYAVNKIEWPTIFEQDRFFNTKVKIQNLLNNRTVDNSGLGSDNYNEISRNIDAMKTSLKDYIDTLKPMEYLVTKRFLNDLDYSGRFKYNPLNDLVASK</sequence>
<reference evidence="1" key="1">
    <citation type="submission" date="2020-03" db="EMBL/GenBank/DDBJ databases">
        <title>The deep terrestrial virosphere.</title>
        <authorList>
            <person name="Holmfeldt K."/>
            <person name="Nilsson E."/>
            <person name="Simone D."/>
            <person name="Lopez-Fernandez M."/>
            <person name="Wu X."/>
            <person name="de Brujin I."/>
            <person name="Lundin D."/>
            <person name="Andersson A."/>
            <person name="Bertilsson S."/>
            <person name="Dopson M."/>
        </authorList>
    </citation>
    <scope>NUCLEOTIDE SEQUENCE</scope>
    <source>
        <strain evidence="1">MM415A01560</strain>
    </source>
</reference>